<dbReference type="GO" id="GO:0016020">
    <property type="term" value="C:membrane"/>
    <property type="evidence" value="ECO:0007669"/>
    <property type="project" value="UniProtKB-SubCell"/>
</dbReference>
<proteinExistence type="inferred from homology"/>
<keyword evidence="5 9" id="KW-0592">Phosphate transport</keyword>
<evidence type="ECO:0000256" key="10">
    <source>
        <dbReference type="SAM" id="MobiDB-lite"/>
    </source>
</evidence>
<feature type="transmembrane region" description="Helical" evidence="9">
    <location>
        <begin position="266"/>
        <end position="288"/>
    </location>
</feature>
<protein>
    <recommendedName>
        <fullName evidence="9">Phosphate transporter</fullName>
    </recommendedName>
</protein>
<feature type="transmembrane region" description="Helical" evidence="9">
    <location>
        <begin position="6"/>
        <end position="31"/>
    </location>
</feature>
<dbReference type="GO" id="GO:0005315">
    <property type="term" value="F:phosphate transmembrane transporter activity"/>
    <property type="evidence" value="ECO:0007669"/>
    <property type="project" value="InterPro"/>
</dbReference>
<keyword evidence="12" id="KW-1185">Reference proteome</keyword>
<dbReference type="EMBL" id="RRCH01000014">
    <property type="protein sequence ID" value="RRJ31488.1"/>
    <property type="molecule type" value="Genomic_DNA"/>
</dbReference>
<evidence type="ECO:0000256" key="4">
    <source>
        <dbReference type="ARBA" id="ARBA00022448"/>
    </source>
</evidence>
<dbReference type="Pfam" id="PF01384">
    <property type="entry name" value="PHO4"/>
    <property type="match status" value="1"/>
</dbReference>
<organism evidence="11 12">
    <name type="scientific">Halocatena pleomorpha</name>
    <dbReference type="NCBI Taxonomy" id="1785090"/>
    <lineage>
        <taxon>Archaea</taxon>
        <taxon>Methanobacteriati</taxon>
        <taxon>Methanobacteriota</taxon>
        <taxon>Stenosarchaea group</taxon>
        <taxon>Halobacteria</taxon>
        <taxon>Halobacteriales</taxon>
        <taxon>Natronomonadaceae</taxon>
        <taxon>Halocatena</taxon>
    </lineage>
</organism>
<evidence type="ECO:0000313" key="12">
    <source>
        <dbReference type="Proteomes" id="UP000282322"/>
    </source>
</evidence>
<feature type="transmembrane region" description="Helical" evidence="9">
    <location>
        <begin position="107"/>
        <end position="124"/>
    </location>
</feature>
<dbReference type="PANTHER" id="PTHR11101">
    <property type="entry name" value="PHOSPHATE TRANSPORTER"/>
    <property type="match status" value="1"/>
</dbReference>
<dbReference type="GO" id="GO:0035435">
    <property type="term" value="P:phosphate ion transmembrane transport"/>
    <property type="evidence" value="ECO:0007669"/>
    <property type="project" value="TreeGrafter"/>
</dbReference>
<feature type="transmembrane region" description="Helical" evidence="9">
    <location>
        <begin position="420"/>
        <end position="441"/>
    </location>
</feature>
<keyword evidence="6 9" id="KW-0812">Transmembrane</keyword>
<evidence type="ECO:0000256" key="7">
    <source>
        <dbReference type="ARBA" id="ARBA00022989"/>
    </source>
</evidence>
<dbReference type="InterPro" id="IPR001204">
    <property type="entry name" value="Phos_transporter"/>
</dbReference>
<evidence type="ECO:0000256" key="1">
    <source>
        <dbReference type="ARBA" id="ARBA00001981"/>
    </source>
</evidence>
<reference evidence="11 12" key="1">
    <citation type="submission" date="2018-11" db="EMBL/GenBank/DDBJ databases">
        <title>Taxonoimc description of Halomarina strain SPP-AMP-1.</title>
        <authorList>
            <person name="Pal Y."/>
            <person name="Srinivasana K."/>
            <person name="Verma A."/>
            <person name="Kumar P."/>
        </authorList>
    </citation>
    <scope>NUCLEOTIDE SEQUENCE [LARGE SCALE GENOMIC DNA]</scope>
    <source>
        <strain evidence="11 12">SPP-AMP-1</strain>
    </source>
</reference>
<keyword evidence="8 9" id="KW-0472">Membrane</keyword>
<dbReference type="AlphaFoldDB" id="A0A3P3REU6"/>
<keyword evidence="4 9" id="KW-0813">Transport</keyword>
<comment type="subcellular location">
    <subcellularLocation>
        <location evidence="2 9">Membrane</location>
        <topology evidence="2 9">Multi-pass membrane protein</topology>
    </subcellularLocation>
</comment>
<accession>A0A3P3REU6</accession>
<feature type="transmembrane region" description="Helical" evidence="9">
    <location>
        <begin position="234"/>
        <end position="254"/>
    </location>
</feature>
<gene>
    <name evidence="11" type="ORF">EIK79_07180</name>
</gene>
<sequence length="442" mass="45778">MIAIPALLVIGVLVAIFVGYNIGGSSTGVAFGPVVGSRIVGKAVAAGIFTAFAFGGGWTIGRNVITTMSEGIVPESQFTLTASIIVLFFAGGGLLVSNFFGVPSSTSMTAVGAIAGLGVATNSLDEQVMFTIVAAWIIAPFVAVCTGLVIGRYLYPHLDARFSFTRFQTHLIHIDRSRRIPLPTLNQQAEPRDALGGLIVVLIACYNAFSAGASNAANAIAPLVGNGSITPSQGILLAIAAIGLGGFTIARRTLDTIGEGLTDLPILAAMIVSLVGATIITCLSYLGIPASLAVSMTSCIIGLGWGRSSRAVTLSEATSTALEKRGPNAIDAVLKKEEAERPELSADAILAESGVTNGDHGPARSPTVDELATGEADDRVEQAEAERASVEVPKIGEESPEELLAETPVLFDRVATGRVVFLWLLTPIISTTGSYAVFVLFF</sequence>
<comment type="caution">
    <text evidence="11">The sequence shown here is derived from an EMBL/GenBank/DDBJ whole genome shotgun (WGS) entry which is preliminary data.</text>
</comment>
<dbReference type="OrthoDB" id="101311at2157"/>
<keyword evidence="7 9" id="KW-1133">Transmembrane helix</keyword>
<feature type="region of interest" description="Disordered" evidence="10">
    <location>
        <begin position="354"/>
        <end position="374"/>
    </location>
</feature>
<dbReference type="PANTHER" id="PTHR11101:SF80">
    <property type="entry name" value="PHOSPHATE TRANSPORTER"/>
    <property type="match status" value="1"/>
</dbReference>
<dbReference type="RefSeq" id="WP_124954440.1">
    <property type="nucleotide sequence ID" value="NZ_RRCH01000014.1"/>
</dbReference>
<feature type="transmembrane region" description="Helical" evidence="9">
    <location>
        <begin position="130"/>
        <end position="155"/>
    </location>
</feature>
<comment type="function">
    <text evidence="1">Potential transporter for phosphate.</text>
</comment>
<evidence type="ECO:0000313" key="11">
    <source>
        <dbReference type="EMBL" id="RRJ31488.1"/>
    </source>
</evidence>
<feature type="transmembrane region" description="Helical" evidence="9">
    <location>
        <begin position="194"/>
        <end position="214"/>
    </location>
</feature>
<dbReference type="Proteomes" id="UP000282322">
    <property type="component" value="Unassembled WGS sequence"/>
</dbReference>
<comment type="similarity">
    <text evidence="3 9">Belongs to the inorganic phosphate transporter (PiT) (TC 2.A.20) family.</text>
</comment>
<evidence type="ECO:0000256" key="8">
    <source>
        <dbReference type="ARBA" id="ARBA00023136"/>
    </source>
</evidence>
<feature type="transmembrane region" description="Helical" evidence="9">
    <location>
        <begin position="80"/>
        <end position="100"/>
    </location>
</feature>
<name>A0A3P3REU6_9EURY</name>
<evidence type="ECO:0000256" key="3">
    <source>
        <dbReference type="ARBA" id="ARBA00009916"/>
    </source>
</evidence>
<evidence type="ECO:0000256" key="9">
    <source>
        <dbReference type="RuleBase" id="RU363058"/>
    </source>
</evidence>
<evidence type="ECO:0000256" key="5">
    <source>
        <dbReference type="ARBA" id="ARBA00022592"/>
    </source>
</evidence>
<evidence type="ECO:0000256" key="6">
    <source>
        <dbReference type="ARBA" id="ARBA00022692"/>
    </source>
</evidence>
<feature type="transmembrane region" description="Helical" evidence="9">
    <location>
        <begin position="43"/>
        <end position="60"/>
    </location>
</feature>
<evidence type="ECO:0000256" key="2">
    <source>
        <dbReference type="ARBA" id="ARBA00004141"/>
    </source>
</evidence>